<accession>A0ABQ7R248</accession>
<dbReference type="EMBL" id="JAHIBW010000004">
    <property type="protein sequence ID" value="KAG7311379.1"/>
    <property type="molecule type" value="Genomic_DNA"/>
</dbReference>
<evidence type="ECO:0000313" key="1">
    <source>
        <dbReference type="EMBL" id="KAG7311379.1"/>
    </source>
</evidence>
<protein>
    <submittedName>
        <fullName evidence="1">Uncharacterized protein</fullName>
    </submittedName>
</protein>
<evidence type="ECO:0000313" key="2">
    <source>
        <dbReference type="Proteomes" id="UP000823941"/>
    </source>
</evidence>
<gene>
    <name evidence="1" type="ORF">JYU34_002420</name>
</gene>
<dbReference type="Proteomes" id="UP000823941">
    <property type="component" value="Chromosome 4"/>
</dbReference>
<name>A0ABQ7R248_PLUXY</name>
<proteinExistence type="predicted"/>
<keyword evidence="2" id="KW-1185">Reference proteome</keyword>
<organism evidence="1 2">
    <name type="scientific">Plutella xylostella</name>
    <name type="common">Diamondback moth</name>
    <name type="synonym">Plutella maculipennis</name>
    <dbReference type="NCBI Taxonomy" id="51655"/>
    <lineage>
        <taxon>Eukaryota</taxon>
        <taxon>Metazoa</taxon>
        <taxon>Ecdysozoa</taxon>
        <taxon>Arthropoda</taxon>
        <taxon>Hexapoda</taxon>
        <taxon>Insecta</taxon>
        <taxon>Pterygota</taxon>
        <taxon>Neoptera</taxon>
        <taxon>Endopterygota</taxon>
        <taxon>Lepidoptera</taxon>
        <taxon>Glossata</taxon>
        <taxon>Ditrysia</taxon>
        <taxon>Yponomeutoidea</taxon>
        <taxon>Plutellidae</taxon>
        <taxon>Plutella</taxon>
    </lineage>
</organism>
<sequence length="64" mass="6967">MHLVVRVSTLRLYRTLGQASIKSKLTTPTSTIEASLHLPFPGTHGTVYLQLIVQLPLLAVSGKI</sequence>
<reference evidence="1 2" key="1">
    <citation type="submission" date="2021-06" db="EMBL/GenBank/DDBJ databases">
        <title>A haploid diamondback moth (Plutella xylostella L.) genome assembly resolves 31 chromosomes and identifies a diamide resistance mutation.</title>
        <authorList>
            <person name="Ward C.M."/>
            <person name="Perry K.D."/>
            <person name="Baker G."/>
            <person name="Powis K."/>
            <person name="Heckel D.G."/>
            <person name="Baxter S.W."/>
        </authorList>
    </citation>
    <scope>NUCLEOTIDE SEQUENCE [LARGE SCALE GENOMIC DNA]</scope>
    <source>
        <strain evidence="1 2">LV</strain>
        <tissue evidence="1">Single pupa</tissue>
    </source>
</reference>
<comment type="caution">
    <text evidence="1">The sequence shown here is derived from an EMBL/GenBank/DDBJ whole genome shotgun (WGS) entry which is preliminary data.</text>
</comment>